<gene>
    <name evidence="3" type="ORF">DdX_01918</name>
</gene>
<feature type="region of interest" description="Disordered" evidence="1">
    <location>
        <begin position="43"/>
        <end position="89"/>
    </location>
</feature>
<protein>
    <submittedName>
        <fullName evidence="3">Filamentous hemagglutinin</fullName>
    </submittedName>
</protein>
<evidence type="ECO:0000313" key="4">
    <source>
        <dbReference type="Proteomes" id="UP001201812"/>
    </source>
</evidence>
<evidence type="ECO:0000313" key="3">
    <source>
        <dbReference type="EMBL" id="KAI1725266.1"/>
    </source>
</evidence>
<feature type="compositionally biased region" description="Basic and acidic residues" evidence="1">
    <location>
        <begin position="54"/>
        <end position="69"/>
    </location>
</feature>
<dbReference type="EMBL" id="JAKKPZ010000002">
    <property type="protein sequence ID" value="KAI1725266.1"/>
    <property type="molecule type" value="Genomic_DNA"/>
</dbReference>
<dbReference type="AlphaFoldDB" id="A0AAD4R5J5"/>
<accession>A0AAD4R5J5</accession>
<dbReference type="Proteomes" id="UP001201812">
    <property type="component" value="Unassembled WGS sequence"/>
</dbReference>
<evidence type="ECO:0000256" key="1">
    <source>
        <dbReference type="SAM" id="MobiDB-lite"/>
    </source>
</evidence>
<proteinExistence type="predicted"/>
<organism evidence="3 4">
    <name type="scientific">Ditylenchus destructor</name>
    <dbReference type="NCBI Taxonomy" id="166010"/>
    <lineage>
        <taxon>Eukaryota</taxon>
        <taxon>Metazoa</taxon>
        <taxon>Ecdysozoa</taxon>
        <taxon>Nematoda</taxon>
        <taxon>Chromadorea</taxon>
        <taxon>Rhabditida</taxon>
        <taxon>Tylenchina</taxon>
        <taxon>Tylenchomorpha</taxon>
        <taxon>Sphaerularioidea</taxon>
        <taxon>Anguinidae</taxon>
        <taxon>Anguininae</taxon>
        <taxon>Ditylenchus</taxon>
    </lineage>
</organism>
<evidence type="ECO:0000256" key="2">
    <source>
        <dbReference type="SAM" id="SignalP"/>
    </source>
</evidence>
<name>A0AAD4R5J5_9BILA</name>
<comment type="caution">
    <text evidence="3">The sequence shown here is derived from an EMBL/GenBank/DDBJ whole genome shotgun (WGS) entry which is preliminary data.</text>
</comment>
<feature type="chain" id="PRO_5042131348" evidence="2">
    <location>
        <begin position="31"/>
        <end position="399"/>
    </location>
</feature>
<feature type="signal peptide" evidence="2">
    <location>
        <begin position="1"/>
        <end position="30"/>
    </location>
</feature>
<keyword evidence="4" id="KW-1185">Reference proteome</keyword>
<feature type="compositionally biased region" description="Pro residues" evidence="1">
    <location>
        <begin position="73"/>
        <end position="82"/>
    </location>
</feature>
<keyword evidence="2" id="KW-0732">Signal</keyword>
<sequence>MGPLRAHSWRYQAILCISVILLNNWETVLSQKSFAETKFELDSDLPAEGSPASESKDSKPAEIAKEEAKPVTTPLPIPPTTPKPHGEQAAIQPISADATPQTPLTPVGLPVTLPPVPGAPPATPAAFLPTLIPLPSLATLAPGTPLAPPPLPTPAPLFPPLPALQPHQPIVPVAPAPTPFSHSHQPQPSPQIQVQPSQLVPLSHNPSPAVLPVNALYQANAVTPSSPQQINSNTANHGLQVQNSIGSSTRQRQDRPELWFREDFDTTNCPRDAAAITRAFRRKFPNNLLRNGKETVLAELLSSRIKECNEKQLKDHWNRVDRLLFSANIPNTEKDECRAGLVQEQIGCLNVLNYSCQFIQPAYNFRLIPTRLIVQEARFAEDGADKCRKFVRKFKQQLS</sequence>
<reference evidence="3" key="1">
    <citation type="submission" date="2022-01" db="EMBL/GenBank/DDBJ databases">
        <title>Genome Sequence Resource for Two Populations of Ditylenchus destructor, the Migratory Endoparasitic Phytonematode.</title>
        <authorList>
            <person name="Zhang H."/>
            <person name="Lin R."/>
            <person name="Xie B."/>
        </authorList>
    </citation>
    <scope>NUCLEOTIDE SEQUENCE</scope>
    <source>
        <strain evidence="3">BazhouSP</strain>
    </source>
</reference>